<organism evidence="2 3">
    <name type="scientific">Tulasnella calospora MUT 4182</name>
    <dbReference type="NCBI Taxonomy" id="1051891"/>
    <lineage>
        <taxon>Eukaryota</taxon>
        <taxon>Fungi</taxon>
        <taxon>Dikarya</taxon>
        <taxon>Basidiomycota</taxon>
        <taxon>Agaricomycotina</taxon>
        <taxon>Agaricomycetes</taxon>
        <taxon>Cantharellales</taxon>
        <taxon>Tulasnellaceae</taxon>
        <taxon>Tulasnella</taxon>
    </lineage>
</organism>
<dbReference type="AlphaFoldDB" id="A0A0C3QF27"/>
<dbReference type="OrthoDB" id="3241139at2759"/>
<dbReference type="HOGENOM" id="CLU_664287_0_0_1"/>
<dbReference type="EMBL" id="KN822977">
    <property type="protein sequence ID" value="KIO29890.1"/>
    <property type="molecule type" value="Genomic_DNA"/>
</dbReference>
<sequence length="414" mass="46608">MTSPFTPTRASSLSGNPFSNPEYSGNELDRTSPFTPSRASSLSGDPFANPEYRGSELDPPLLWHEEQLKPSMVVSFGISKKALVDDFKRWPELASELEQFNFKRYLGMVIFSDVFDPKHRWLSPQPPPEAPPESTQLYLIGSKPPSPEYFPNFIKEMYPSEASSLCRAISTSLQVEATTEEALPPYQIEGPPLRCRKLKTAYLYTSDTFKVRTRSVAPCESAEGTAGGWSIFHNGVSSLLDRHFQDAEDRVFRLRAEYKMQHNPEEPMPGRTLEGGKQLLDGIEERLRLAEYDVPVEVSLNIDVEEEIEDPCQFKKEVTAVRRTLYKYHEILKDFDPRAQIGGEMSDCASVVWESAWPDMPTEFEKVPDLPEHCPVMTPLMPNITGVPKPISREPDMSFLTGLATGLMMGLSAT</sequence>
<feature type="region of interest" description="Disordered" evidence="1">
    <location>
        <begin position="1"/>
        <end position="51"/>
    </location>
</feature>
<feature type="compositionally biased region" description="Polar residues" evidence="1">
    <location>
        <begin position="32"/>
        <end position="43"/>
    </location>
</feature>
<proteinExistence type="predicted"/>
<feature type="compositionally biased region" description="Polar residues" evidence="1">
    <location>
        <begin position="1"/>
        <end position="23"/>
    </location>
</feature>
<name>A0A0C3QF27_9AGAM</name>
<dbReference type="Proteomes" id="UP000054248">
    <property type="component" value="Unassembled WGS sequence"/>
</dbReference>
<gene>
    <name evidence="2" type="ORF">M407DRAFT_226026</name>
</gene>
<protein>
    <submittedName>
        <fullName evidence="2">Uncharacterized protein</fullName>
    </submittedName>
</protein>
<accession>A0A0C3QF27</accession>
<keyword evidence="3" id="KW-1185">Reference proteome</keyword>
<reference evidence="2 3" key="1">
    <citation type="submission" date="2014-04" db="EMBL/GenBank/DDBJ databases">
        <authorList>
            <consortium name="DOE Joint Genome Institute"/>
            <person name="Kuo A."/>
            <person name="Girlanda M."/>
            <person name="Perotto S."/>
            <person name="Kohler A."/>
            <person name="Nagy L.G."/>
            <person name="Floudas D."/>
            <person name="Copeland A."/>
            <person name="Barry K.W."/>
            <person name="Cichocki N."/>
            <person name="Veneault-Fourrey C."/>
            <person name="LaButti K."/>
            <person name="Lindquist E.A."/>
            <person name="Lipzen A."/>
            <person name="Lundell T."/>
            <person name="Morin E."/>
            <person name="Murat C."/>
            <person name="Sun H."/>
            <person name="Tunlid A."/>
            <person name="Henrissat B."/>
            <person name="Grigoriev I.V."/>
            <person name="Hibbett D.S."/>
            <person name="Martin F."/>
            <person name="Nordberg H.P."/>
            <person name="Cantor M.N."/>
            <person name="Hua S.X."/>
        </authorList>
    </citation>
    <scope>NUCLEOTIDE SEQUENCE [LARGE SCALE GENOMIC DNA]</scope>
    <source>
        <strain evidence="2 3">MUT 4182</strain>
    </source>
</reference>
<evidence type="ECO:0000313" key="3">
    <source>
        <dbReference type="Proteomes" id="UP000054248"/>
    </source>
</evidence>
<evidence type="ECO:0000313" key="2">
    <source>
        <dbReference type="EMBL" id="KIO29890.1"/>
    </source>
</evidence>
<evidence type="ECO:0000256" key="1">
    <source>
        <dbReference type="SAM" id="MobiDB-lite"/>
    </source>
</evidence>
<reference evidence="3" key="2">
    <citation type="submission" date="2015-01" db="EMBL/GenBank/DDBJ databases">
        <title>Evolutionary Origins and Diversification of the Mycorrhizal Mutualists.</title>
        <authorList>
            <consortium name="DOE Joint Genome Institute"/>
            <consortium name="Mycorrhizal Genomics Consortium"/>
            <person name="Kohler A."/>
            <person name="Kuo A."/>
            <person name="Nagy L.G."/>
            <person name="Floudas D."/>
            <person name="Copeland A."/>
            <person name="Barry K.W."/>
            <person name="Cichocki N."/>
            <person name="Veneault-Fourrey C."/>
            <person name="LaButti K."/>
            <person name="Lindquist E.A."/>
            <person name="Lipzen A."/>
            <person name="Lundell T."/>
            <person name="Morin E."/>
            <person name="Murat C."/>
            <person name="Riley R."/>
            <person name="Ohm R."/>
            <person name="Sun H."/>
            <person name="Tunlid A."/>
            <person name="Henrissat B."/>
            <person name="Grigoriev I.V."/>
            <person name="Hibbett D.S."/>
            <person name="Martin F."/>
        </authorList>
    </citation>
    <scope>NUCLEOTIDE SEQUENCE [LARGE SCALE GENOMIC DNA]</scope>
    <source>
        <strain evidence="3">MUT 4182</strain>
    </source>
</reference>